<evidence type="ECO:0000313" key="2">
    <source>
        <dbReference type="Proteomes" id="UP000017980"/>
    </source>
</evidence>
<sequence length="341" mass="40949">MKPNIFNYAKSELTNDAIICWMLDWTNSEHEIYKNLSQDMIRLFTKNKDLDVESVKIKKQYKNIDVLVEVNDSEVIVIEDKVKTSSHSNQLERYKDTIDNEEFYKNYNKHYIYYKVGNESQNNDVEKAGYTRIKRDEILNIIKKYRDLNNDLLNDYIDYLESIEKTSNMYKEEDDINKWDWETWEGYYNHLQLKDDIKDGYWNYVSNPKGGFLAFIWNCEDYNYVKDNKKVKYYIYPQIESNSGNSDGEKTKISFKVECKDTAYRKELRENIYERLEKLLKEYVSTDDLKRTKLKDGLHMTLIEINNINTRTELEEIIKFSTKCLEEIKCQLTEGEVYTNV</sequence>
<dbReference type="AlphaFoldDB" id="R5X420"/>
<dbReference type="EMBL" id="CBBD010000040">
    <property type="protein sequence ID" value="CDA10428.1"/>
    <property type="molecule type" value="Genomic_DNA"/>
</dbReference>
<gene>
    <name evidence="1" type="ORF">BN488_01467</name>
</gene>
<dbReference type="Pfam" id="PF14281">
    <property type="entry name" value="PDDEXK_4"/>
    <property type="match status" value="1"/>
</dbReference>
<reference evidence="1" key="1">
    <citation type="submission" date="2012-11" db="EMBL/GenBank/DDBJ databases">
        <title>Dependencies among metagenomic species, viruses, plasmids and units of genetic variation.</title>
        <authorList>
            <person name="Nielsen H.B."/>
            <person name="Almeida M."/>
            <person name="Juncker A.S."/>
            <person name="Rasmussen S."/>
            <person name="Li J."/>
            <person name="Sunagawa S."/>
            <person name="Plichta D."/>
            <person name="Gautier L."/>
            <person name="Le Chatelier E."/>
            <person name="Peletier E."/>
            <person name="Bonde I."/>
            <person name="Nielsen T."/>
            <person name="Manichanh C."/>
            <person name="Arumugam M."/>
            <person name="Batto J."/>
            <person name="Santos M.B.Q.D."/>
            <person name="Blom N."/>
            <person name="Borruel N."/>
            <person name="Burgdorf K.S."/>
            <person name="Boumezbeur F."/>
            <person name="Casellas F."/>
            <person name="Dore J."/>
            <person name="Guarner F."/>
            <person name="Hansen T."/>
            <person name="Hildebrand F."/>
            <person name="Kaas R.S."/>
            <person name="Kennedy S."/>
            <person name="Kristiansen K."/>
            <person name="Kultima J.R."/>
            <person name="Leonard P."/>
            <person name="Levenez F."/>
            <person name="Lund O."/>
            <person name="Moumen B."/>
            <person name="Le Paslier D."/>
            <person name="Pons N."/>
            <person name="Pedersen O."/>
            <person name="Prifti E."/>
            <person name="Qin J."/>
            <person name="Raes J."/>
            <person name="Tap J."/>
            <person name="Tims S."/>
            <person name="Ussery D.W."/>
            <person name="Yamada T."/>
            <person name="MetaHit consortium"/>
            <person name="Renault P."/>
            <person name="Sicheritz-Ponten T."/>
            <person name="Bork P."/>
            <person name="Wang J."/>
            <person name="Brunak S."/>
            <person name="Ehrlich S.D."/>
        </authorList>
    </citation>
    <scope>NUCLEOTIDE SEQUENCE [LARGE SCALE GENOMIC DNA]</scope>
</reference>
<dbReference type="Proteomes" id="UP000017980">
    <property type="component" value="Unassembled WGS sequence"/>
</dbReference>
<organism evidence="1 2">
    <name type="scientific">Intestinibacter bartlettii CAG:1329</name>
    <dbReference type="NCBI Taxonomy" id="1263063"/>
    <lineage>
        <taxon>Bacteria</taxon>
        <taxon>Bacillati</taxon>
        <taxon>Bacillota</taxon>
        <taxon>Clostridia</taxon>
        <taxon>Peptostreptococcales</taxon>
        <taxon>Peptostreptococcaceae</taxon>
        <taxon>Intestinibacter</taxon>
    </lineage>
</organism>
<evidence type="ECO:0000313" key="1">
    <source>
        <dbReference type="EMBL" id="CDA10428.1"/>
    </source>
</evidence>
<accession>R5X420</accession>
<proteinExistence type="predicted"/>
<comment type="caution">
    <text evidence="1">The sequence shown here is derived from an EMBL/GenBank/DDBJ whole genome shotgun (WGS) entry which is preliminary data.</text>
</comment>
<dbReference type="InterPro" id="IPR029470">
    <property type="entry name" value="PDDEXK_4"/>
</dbReference>
<protein>
    <submittedName>
        <fullName evidence="1">Uncharacterized protein</fullName>
    </submittedName>
</protein>
<name>R5X420_9FIRM</name>
<dbReference type="RefSeq" id="WP_022071728.1">
    <property type="nucleotide sequence ID" value="NZ_HF999327.1"/>
</dbReference>